<dbReference type="RefSeq" id="XP_006823238.1">
    <property type="nucleotide sequence ID" value="XM_006823175.1"/>
</dbReference>
<evidence type="ECO:0000256" key="7">
    <source>
        <dbReference type="ARBA" id="ARBA00023180"/>
    </source>
</evidence>
<keyword evidence="7" id="KW-0325">Glycoprotein</keyword>
<evidence type="ECO:0000313" key="12">
    <source>
        <dbReference type="RefSeq" id="XP_006823238.1"/>
    </source>
</evidence>
<sequence>MTETDGETLKLKEFAAQNGPKTTGTFDGGYSLTTDEEPLTEWDHLTAEEAEKWRKSAIYVSWATIICLTILGIGFVVDTTPSSSLIHMSWLRCVFVVLAACSPVEVGANKTVLTILGLFPFDSPIWNGGESHLPASQMAMQHINDNEDILADYELQIVSGDSKCVAGAAVNSMYELLYREPTKIFILGPACSAPSEATTQAAWYWSLVQMSYSALSVTLSDKIKFPYFTRIKPPDVALNVARLALIQHYGWNKVATITEAENIWLTGTNDMIEKMTAAGMEVATSETFREDPRLQMENIKSKDVRIIYGNFYAPASIKVFCEAYRLGMYGAKYVWIARGGISRDSDRDIDTGACTFDQILEVMEGMLSVGTCTINPEKTSKGVSGMSHIIFNENGDAVPDLKYQQYQDGVRVDVGIYQSKTGIITFDADNPVIWKGGEPPNDHIHLENVILKIPFHIYVLMSSCAFIGITCALCFLVFNLKYRHKRIIKMSSPTINNIILVGCIVTYLTVFMSAFESAQLESITYCKLSTYLLMIGFSTAYGGLFSKTWRVHVLFTNKELKKKTTEFDNYITTYMVEVCESSKMEYWLVVIYSTKAILMLLGAFLAWETRTVSISILNDSHYIGICIYNVVLLSVLGAPLAYLLRSQPKISYIITSAFVIVGTTVTQCLVFVPKIIAYKDGQVIPWGTRSIRKRLDTFASNSVDTGQLKVSTSNVAVQCDLYTRIIGSADL</sequence>
<dbReference type="Proteomes" id="UP000694865">
    <property type="component" value="Unplaced"/>
</dbReference>
<feature type="domain" description="G-protein coupled receptors family 3 profile" evidence="10">
    <location>
        <begin position="568"/>
        <end position="675"/>
    </location>
</feature>
<dbReference type="GeneID" id="102803170"/>
<evidence type="ECO:0000256" key="5">
    <source>
        <dbReference type="ARBA" id="ARBA00023136"/>
    </source>
</evidence>
<evidence type="ECO:0000313" key="11">
    <source>
        <dbReference type="Proteomes" id="UP000694865"/>
    </source>
</evidence>
<evidence type="ECO:0000256" key="3">
    <source>
        <dbReference type="ARBA" id="ARBA00022989"/>
    </source>
</evidence>
<feature type="transmembrane region" description="Helical" evidence="9">
    <location>
        <begin position="586"/>
        <end position="607"/>
    </location>
</feature>
<feature type="transmembrane region" description="Helical" evidence="9">
    <location>
        <begin position="650"/>
        <end position="672"/>
    </location>
</feature>
<dbReference type="SUPFAM" id="SSF53822">
    <property type="entry name" value="Periplasmic binding protein-like I"/>
    <property type="match status" value="1"/>
</dbReference>
<proteinExistence type="predicted"/>
<dbReference type="InterPro" id="IPR017978">
    <property type="entry name" value="GPCR_3_C"/>
</dbReference>
<dbReference type="PANTHER" id="PTHR10519:SF20">
    <property type="entry name" value="G-PROTEIN COUPLED RECEPTOR 156-RELATED"/>
    <property type="match status" value="1"/>
</dbReference>
<evidence type="ECO:0000259" key="10">
    <source>
        <dbReference type="PROSITE" id="PS50259"/>
    </source>
</evidence>
<dbReference type="PRINTS" id="PR01176">
    <property type="entry name" value="GABABRECEPTR"/>
</dbReference>
<keyword evidence="6" id="KW-0675">Receptor</keyword>
<comment type="subcellular location">
    <subcellularLocation>
        <location evidence="1">Membrane</location>
        <topology evidence="1">Multi-pass membrane protein</topology>
    </subcellularLocation>
</comment>
<feature type="transmembrane region" description="Helical" evidence="9">
    <location>
        <begin position="498"/>
        <end position="516"/>
    </location>
</feature>
<keyword evidence="8" id="KW-0807">Transducer</keyword>
<dbReference type="InterPro" id="IPR028082">
    <property type="entry name" value="Peripla_BP_I"/>
</dbReference>
<feature type="transmembrane region" description="Helical" evidence="9">
    <location>
        <begin position="57"/>
        <end position="77"/>
    </location>
</feature>
<feature type="domain" description="G-protein coupled receptors family 3 profile" evidence="10">
    <location>
        <begin position="457"/>
        <end position="556"/>
    </location>
</feature>
<dbReference type="InterPro" id="IPR002455">
    <property type="entry name" value="GPCR3_GABA-B"/>
</dbReference>
<dbReference type="Pfam" id="PF01094">
    <property type="entry name" value="ANF_receptor"/>
    <property type="match status" value="1"/>
</dbReference>
<feature type="transmembrane region" description="Helical" evidence="9">
    <location>
        <begin position="528"/>
        <end position="545"/>
    </location>
</feature>
<dbReference type="Gene3D" id="3.40.50.2300">
    <property type="match status" value="2"/>
</dbReference>
<organism evidence="11 12">
    <name type="scientific">Saccoglossus kowalevskii</name>
    <name type="common">Acorn worm</name>
    <dbReference type="NCBI Taxonomy" id="10224"/>
    <lineage>
        <taxon>Eukaryota</taxon>
        <taxon>Metazoa</taxon>
        <taxon>Hemichordata</taxon>
        <taxon>Enteropneusta</taxon>
        <taxon>Harrimaniidae</taxon>
        <taxon>Saccoglossus</taxon>
    </lineage>
</organism>
<evidence type="ECO:0000256" key="6">
    <source>
        <dbReference type="ARBA" id="ARBA00023170"/>
    </source>
</evidence>
<evidence type="ECO:0000256" key="2">
    <source>
        <dbReference type="ARBA" id="ARBA00022692"/>
    </source>
</evidence>
<dbReference type="PANTHER" id="PTHR10519">
    <property type="entry name" value="GABA-B RECEPTOR"/>
    <property type="match status" value="1"/>
</dbReference>
<dbReference type="CDD" id="cd15047">
    <property type="entry name" value="7tmC_GABA-B-like"/>
    <property type="match status" value="1"/>
</dbReference>
<keyword evidence="11" id="KW-1185">Reference proteome</keyword>
<evidence type="ECO:0000256" key="9">
    <source>
        <dbReference type="SAM" id="Phobius"/>
    </source>
</evidence>
<reference evidence="12" key="1">
    <citation type="submission" date="2025-08" db="UniProtKB">
        <authorList>
            <consortium name="RefSeq"/>
        </authorList>
    </citation>
    <scope>IDENTIFICATION</scope>
    <source>
        <tissue evidence="12">Testes</tissue>
    </source>
</reference>
<dbReference type="CDD" id="cd06366">
    <property type="entry name" value="PBP1_GABAb_receptor"/>
    <property type="match status" value="1"/>
</dbReference>
<dbReference type="PROSITE" id="PS50259">
    <property type="entry name" value="G_PROTEIN_RECEP_F3_4"/>
    <property type="match status" value="2"/>
</dbReference>
<keyword evidence="5 9" id="KW-0472">Membrane</keyword>
<keyword evidence="2 9" id="KW-0812">Transmembrane</keyword>
<gene>
    <name evidence="12" type="primary">LOC102803170</name>
</gene>
<evidence type="ECO:0000256" key="4">
    <source>
        <dbReference type="ARBA" id="ARBA00023040"/>
    </source>
</evidence>
<name>A0ABM0MT97_SACKO</name>
<evidence type="ECO:0000256" key="8">
    <source>
        <dbReference type="ARBA" id="ARBA00023224"/>
    </source>
</evidence>
<evidence type="ECO:0000256" key="1">
    <source>
        <dbReference type="ARBA" id="ARBA00004141"/>
    </source>
</evidence>
<dbReference type="Pfam" id="PF00003">
    <property type="entry name" value="7tm_3"/>
    <property type="match status" value="2"/>
</dbReference>
<keyword evidence="3 9" id="KW-1133">Transmembrane helix</keyword>
<protein>
    <submittedName>
        <fullName evidence="12">Gamma-aminobutyric acid type B receptor subunit 2-like</fullName>
    </submittedName>
</protein>
<feature type="transmembrane region" description="Helical" evidence="9">
    <location>
        <begin position="455"/>
        <end position="478"/>
    </location>
</feature>
<dbReference type="InterPro" id="IPR001828">
    <property type="entry name" value="ANF_lig-bd_rcpt"/>
</dbReference>
<accession>A0ABM0MT97</accession>
<keyword evidence="4" id="KW-0297">G-protein coupled receptor</keyword>
<feature type="transmembrane region" description="Helical" evidence="9">
    <location>
        <begin position="622"/>
        <end position="643"/>
    </location>
</feature>